<dbReference type="InParanoid" id="A0A2J6TCE9"/>
<keyword evidence="2" id="KW-1185">Reference proteome</keyword>
<reference evidence="1 2" key="1">
    <citation type="submission" date="2016-04" db="EMBL/GenBank/DDBJ databases">
        <title>A degradative enzymes factory behind the ericoid mycorrhizal symbiosis.</title>
        <authorList>
            <consortium name="DOE Joint Genome Institute"/>
            <person name="Martino E."/>
            <person name="Morin E."/>
            <person name="Grelet G."/>
            <person name="Kuo A."/>
            <person name="Kohler A."/>
            <person name="Daghino S."/>
            <person name="Barry K."/>
            <person name="Choi C."/>
            <person name="Cichocki N."/>
            <person name="Clum A."/>
            <person name="Copeland A."/>
            <person name="Hainaut M."/>
            <person name="Haridas S."/>
            <person name="Labutti K."/>
            <person name="Lindquist E."/>
            <person name="Lipzen A."/>
            <person name="Khouja H.-R."/>
            <person name="Murat C."/>
            <person name="Ohm R."/>
            <person name="Olson A."/>
            <person name="Spatafora J."/>
            <person name="Veneault-Fourrey C."/>
            <person name="Henrissat B."/>
            <person name="Grigoriev I."/>
            <person name="Martin F."/>
            <person name="Perotto S."/>
        </authorList>
    </citation>
    <scope>NUCLEOTIDE SEQUENCE [LARGE SCALE GENOMIC DNA]</scope>
    <source>
        <strain evidence="1 2">E</strain>
    </source>
</reference>
<evidence type="ECO:0000313" key="2">
    <source>
        <dbReference type="Proteomes" id="UP000235371"/>
    </source>
</evidence>
<protein>
    <submittedName>
        <fullName evidence="1">Uncharacterized protein</fullName>
    </submittedName>
</protein>
<accession>A0A2J6TCE9</accession>
<dbReference type="OrthoDB" id="5327321at2759"/>
<dbReference type="GeneID" id="36594853"/>
<dbReference type="AlphaFoldDB" id="A0A2J6TCE9"/>
<gene>
    <name evidence="1" type="ORF">K444DRAFT_663053</name>
</gene>
<proteinExistence type="predicted"/>
<dbReference type="EMBL" id="KZ613788">
    <property type="protein sequence ID" value="PMD60683.1"/>
    <property type="molecule type" value="Genomic_DNA"/>
</dbReference>
<name>A0A2J6TCE9_9HELO</name>
<sequence length="677" mass="72044">MPLRSSLLNRESLARFCLSRTPEPRGPRMENLVPPSLIHSERLHLSVFQPLSLSYTHSLYIRISQWFLKVLSFFSPRSLLAFVQILFPQVSSLDSFTRARLTLKAPALTADHSRPSDPSTTIEDPTNCCFVIQETVSAEYWPVANVTYTTKEVNLTSITTLITPYRNGTSTNIVTNVYTTNASFPVTKTLGNPIADYPNNGFYMTESDTWLRGTAVTTAGITIQSPQAYYVYTTVKIITARPVVATDGQTMCGTVSSWPRPNFYKVQATFENINSNAEAYFGGSSIGGALALPTLTATHIRFSLFGSESVTYTATETSMGMYFTDLRGHTVEPTMASSGLEITLTTPFIYQPTRGSNPGTEDPRACFQGGGTENFGYIPQTLVDYLAQDPYYVSLYPDLTSCLPAGPSILPVYNHCEVPLQIVIQSAVGGDLTESTVSTIIPSGVNAVEMIPSTTAPIPTPHDTPPPTPSVSPIIAPPGGDSVGSTTTVNGTPVIVIPPTSIPVQNAPPGLTGSTKVVDGTSFLVIPSQTTIPALPGSITVVSGSTFAVFTGPTTVAANPNLALEGSTTVISGTTMVVLSSATAVPVLPGSLTMLSGSLYDVFTGPTTVAVNGEFSLNGRTTVIGGVTEVVLDKPTTVAVNIPTGQSFVQVSGAMRGKNSIFRFVVDGARGFRARFR</sequence>
<dbReference type="RefSeq" id="XP_024737587.1">
    <property type="nucleotide sequence ID" value="XM_024886776.1"/>
</dbReference>
<organism evidence="1 2">
    <name type="scientific">Hyaloscypha bicolor E</name>
    <dbReference type="NCBI Taxonomy" id="1095630"/>
    <lineage>
        <taxon>Eukaryota</taxon>
        <taxon>Fungi</taxon>
        <taxon>Dikarya</taxon>
        <taxon>Ascomycota</taxon>
        <taxon>Pezizomycotina</taxon>
        <taxon>Leotiomycetes</taxon>
        <taxon>Helotiales</taxon>
        <taxon>Hyaloscyphaceae</taxon>
        <taxon>Hyaloscypha</taxon>
        <taxon>Hyaloscypha bicolor</taxon>
    </lineage>
</organism>
<evidence type="ECO:0000313" key="1">
    <source>
        <dbReference type="EMBL" id="PMD60683.1"/>
    </source>
</evidence>
<dbReference type="Proteomes" id="UP000235371">
    <property type="component" value="Unassembled WGS sequence"/>
</dbReference>